<gene>
    <name evidence="3" type="ORF">L3X38_020242</name>
</gene>
<dbReference type="InterPro" id="IPR002885">
    <property type="entry name" value="PPR_rpt"/>
</dbReference>
<evidence type="ECO:0000313" key="3">
    <source>
        <dbReference type="EMBL" id="KAI5340968.1"/>
    </source>
</evidence>
<feature type="repeat" description="PPR" evidence="2">
    <location>
        <begin position="62"/>
        <end position="96"/>
    </location>
</feature>
<dbReference type="PANTHER" id="PTHR24015:SF739">
    <property type="entry name" value="OS03G0644200 PROTEIN"/>
    <property type="match status" value="1"/>
</dbReference>
<comment type="caution">
    <text evidence="3">The sequence shown here is derived from an EMBL/GenBank/DDBJ whole genome shotgun (WGS) entry which is preliminary data.</text>
</comment>
<dbReference type="PROSITE" id="PS51375">
    <property type="entry name" value="PPR"/>
    <property type="match status" value="1"/>
</dbReference>
<dbReference type="Pfam" id="PF01535">
    <property type="entry name" value="PPR"/>
    <property type="match status" value="2"/>
</dbReference>
<dbReference type="Gene3D" id="1.25.40.10">
    <property type="entry name" value="Tetratricopeptide repeat domain"/>
    <property type="match status" value="2"/>
</dbReference>
<dbReference type="GO" id="GO:0003723">
    <property type="term" value="F:RNA binding"/>
    <property type="evidence" value="ECO:0007669"/>
    <property type="project" value="InterPro"/>
</dbReference>
<evidence type="ECO:0000256" key="1">
    <source>
        <dbReference type="ARBA" id="ARBA00022737"/>
    </source>
</evidence>
<proteinExistence type="predicted"/>
<evidence type="ECO:0008006" key="5">
    <source>
        <dbReference type="Google" id="ProtNLM"/>
    </source>
</evidence>
<name>A0AAD4WCK4_PRUDU</name>
<evidence type="ECO:0000256" key="2">
    <source>
        <dbReference type="PROSITE-ProRule" id="PRU00708"/>
    </source>
</evidence>
<dbReference type="GO" id="GO:0009451">
    <property type="term" value="P:RNA modification"/>
    <property type="evidence" value="ECO:0007669"/>
    <property type="project" value="InterPro"/>
</dbReference>
<protein>
    <recommendedName>
        <fullName evidence="5">Pentatricopeptide repeat-containing protein</fullName>
    </recommendedName>
</protein>
<sequence length="249" mass="27867">MPSVKVPRNYHVPFLFKPKVIPDSIEDPIKLLKTAADTKNLRLGKTVHAHLILSSETSKFLDIFHANSLINLYAKCDRITTARHLFECMPKRNVVSWTALMAGYLHKGLALEVLGLFKTMVSVDNLCPNEFVFATVLSSCSGSGRVEEGKQCHGYVLKSGLLSYQYVKNALVHMYSSCSEVEAAMRVLNTVPGQCKAWDNVTYITIFGVCAHLKDLRLGLQVHSQMLKTDIDCDVFLSSAMIDMYGQMW</sequence>
<evidence type="ECO:0000313" key="4">
    <source>
        <dbReference type="Proteomes" id="UP001054821"/>
    </source>
</evidence>
<reference evidence="3 4" key="1">
    <citation type="journal article" date="2022" name="G3 (Bethesda)">
        <title>Whole-genome sequence and methylome profiling of the almond [Prunus dulcis (Mill.) D.A. Webb] cultivar 'Nonpareil'.</title>
        <authorList>
            <person name="D'Amico-Willman K.M."/>
            <person name="Ouma W.Z."/>
            <person name="Meulia T."/>
            <person name="Sideli G.M."/>
            <person name="Gradziel T.M."/>
            <person name="Fresnedo-Ramirez J."/>
        </authorList>
    </citation>
    <scope>NUCLEOTIDE SEQUENCE [LARGE SCALE GENOMIC DNA]</scope>
    <source>
        <strain evidence="3">Clone GOH B32 T37-40</strain>
    </source>
</reference>
<dbReference type="InterPro" id="IPR011990">
    <property type="entry name" value="TPR-like_helical_dom_sf"/>
</dbReference>
<keyword evidence="4" id="KW-1185">Reference proteome</keyword>
<dbReference type="Proteomes" id="UP001054821">
    <property type="component" value="Chromosome 3"/>
</dbReference>
<organism evidence="3 4">
    <name type="scientific">Prunus dulcis</name>
    <name type="common">Almond</name>
    <name type="synonym">Amygdalus dulcis</name>
    <dbReference type="NCBI Taxonomy" id="3755"/>
    <lineage>
        <taxon>Eukaryota</taxon>
        <taxon>Viridiplantae</taxon>
        <taxon>Streptophyta</taxon>
        <taxon>Embryophyta</taxon>
        <taxon>Tracheophyta</taxon>
        <taxon>Spermatophyta</taxon>
        <taxon>Magnoliopsida</taxon>
        <taxon>eudicotyledons</taxon>
        <taxon>Gunneridae</taxon>
        <taxon>Pentapetalae</taxon>
        <taxon>rosids</taxon>
        <taxon>fabids</taxon>
        <taxon>Rosales</taxon>
        <taxon>Rosaceae</taxon>
        <taxon>Amygdaloideae</taxon>
        <taxon>Amygdaleae</taxon>
        <taxon>Prunus</taxon>
    </lineage>
</organism>
<dbReference type="PANTHER" id="PTHR24015">
    <property type="entry name" value="OS07G0578800 PROTEIN-RELATED"/>
    <property type="match status" value="1"/>
</dbReference>
<dbReference type="InterPro" id="IPR046960">
    <property type="entry name" value="PPR_At4g14850-like_plant"/>
</dbReference>
<dbReference type="EMBL" id="JAJFAZ020000003">
    <property type="protein sequence ID" value="KAI5340968.1"/>
    <property type="molecule type" value="Genomic_DNA"/>
</dbReference>
<accession>A0AAD4WCK4</accession>
<dbReference type="AlphaFoldDB" id="A0AAD4WCK4"/>
<keyword evidence="1" id="KW-0677">Repeat</keyword>